<dbReference type="InParanoid" id="K2RBN7"/>
<evidence type="ECO:0000256" key="2">
    <source>
        <dbReference type="ARBA" id="ARBA00022857"/>
    </source>
</evidence>
<proteinExistence type="inferred from homology"/>
<evidence type="ECO:0000256" key="1">
    <source>
        <dbReference type="ARBA" id="ARBA00006484"/>
    </source>
</evidence>
<dbReference type="EMBL" id="AHHD01000101">
    <property type="protein sequence ID" value="EKG19936.1"/>
    <property type="molecule type" value="Genomic_DNA"/>
</dbReference>
<dbReference type="VEuPathDB" id="FungiDB:MPH_02764"/>
<protein>
    <submittedName>
        <fullName evidence="5">Short-chain dehydrogenase/reductase SDR</fullName>
    </submittedName>
</protein>
<dbReference type="Gene3D" id="3.40.50.720">
    <property type="entry name" value="NAD(P)-binding Rossmann-like Domain"/>
    <property type="match status" value="1"/>
</dbReference>
<dbReference type="Pfam" id="PF00106">
    <property type="entry name" value="adh_short"/>
    <property type="match status" value="1"/>
</dbReference>
<dbReference type="GO" id="GO:0016491">
    <property type="term" value="F:oxidoreductase activity"/>
    <property type="evidence" value="ECO:0007669"/>
    <property type="project" value="UniProtKB-KW"/>
</dbReference>
<dbReference type="PRINTS" id="PR00081">
    <property type="entry name" value="GDHRDH"/>
</dbReference>
<feature type="domain" description="Ketoreductase" evidence="4">
    <location>
        <begin position="25"/>
        <end position="179"/>
    </location>
</feature>
<dbReference type="InterPro" id="IPR057326">
    <property type="entry name" value="KR_dom"/>
</dbReference>
<name>K2RBN7_MACPH</name>
<keyword evidence="3" id="KW-0560">Oxidoreductase</keyword>
<evidence type="ECO:0000256" key="3">
    <source>
        <dbReference type="ARBA" id="ARBA00023002"/>
    </source>
</evidence>
<dbReference type="InterPro" id="IPR036291">
    <property type="entry name" value="NAD(P)-bd_dom_sf"/>
</dbReference>
<dbReference type="SMART" id="SM00822">
    <property type="entry name" value="PKS_KR"/>
    <property type="match status" value="1"/>
</dbReference>
<sequence>MSTFSQLFPPAPTFTESALPDLSGRVYLITGSTSGVGLELAKMLFGRNATVYVAGRSKTSSSTAISQIKAAYPSSTGHLKPVVVDLSQLSSVRAAAEAFAAAEPRLDVLFLNAGVMTPPAGSKTADGYDLELGTNCLGPFLLARLLQPTLEATAARADGSSVRIVWVSSMISVGTPEGGVQFDAEGNPVQLKAMDNYMQSKAGDLFLAHVFSQRLASRHVMSVVGTPFSSRRTLR</sequence>
<dbReference type="STRING" id="1126212.K2RBN7"/>
<accession>K2RBN7</accession>
<dbReference type="PANTHER" id="PTHR24320">
    <property type="entry name" value="RETINOL DEHYDROGENASE"/>
    <property type="match status" value="1"/>
</dbReference>
<dbReference type="SUPFAM" id="SSF51735">
    <property type="entry name" value="NAD(P)-binding Rossmann-fold domains"/>
    <property type="match status" value="1"/>
</dbReference>
<dbReference type="InterPro" id="IPR002347">
    <property type="entry name" value="SDR_fam"/>
</dbReference>
<dbReference type="AlphaFoldDB" id="K2RBN7"/>
<comment type="caution">
    <text evidence="5">The sequence shown here is derived from an EMBL/GenBank/DDBJ whole genome shotgun (WGS) entry which is preliminary data.</text>
</comment>
<dbReference type="OrthoDB" id="191139at2759"/>
<dbReference type="HOGENOM" id="CLU_010194_44_6_1"/>
<dbReference type="PANTHER" id="PTHR24320:SF236">
    <property type="entry name" value="SHORT-CHAIN DEHYDROGENASE-RELATED"/>
    <property type="match status" value="1"/>
</dbReference>
<keyword evidence="2" id="KW-0521">NADP</keyword>
<evidence type="ECO:0000259" key="4">
    <source>
        <dbReference type="SMART" id="SM00822"/>
    </source>
</evidence>
<comment type="similarity">
    <text evidence="1">Belongs to the short-chain dehydrogenases/reductases (SDR) family.</text>
</comment>
<gene>
    <name evidence="5" type="ORF">MPH_02764</name>
</gene>
<organism evidence="5 6">
    <name type="scientific">Macrophomina phaseolina (strain MS6)</name>
    <name type="common">Charcoal rot fungus</name>
    <dbReference type="NCBI Taxonomy" id="1126212"/>
    <lineage>
        <taxon>Eukaryota</taxon>
        <taxon>Fungi</taxon>
        <taxon>Dikarya</taxon>
        <taxon>Ascomycota</taxon>
        <taxon>Pezizomycotina</taxon>
        <taxon>Dothideomycetes</taxon>
        <taxon>Dothideomycetes incertae sedis</taxon>
        <taxon>Botryosphaeriales</taxon>
        <taxon>Botryosphaeriaceae</taxon>
        <taxon>Macrophomina</taxon>
    </lineage>
</organism>
<dbReference type="Proteomes" id="UP000007129">
    <property type="component" value="Unassembled WGS sequence"/>
</dbReference>
<dbReference type="eggNOG" id="KOG1208">
    <property type="taxonomic scope" value="Eukaryota"/>
</dbReference>
<evidence type="ECO:0000313" key="5">
    <source>
        <dbReference type="EMBL" id="EKG19936.1"/>
    </source>
</evidence>
<reference evidence="5 6" key="1">
    <citation type="journal article" date="2012" name="BMC Genomics">
        <title>Tools to kill: Genome of one of the most destructive plant pathogenic fungi Macrophomina phaseolina.</title>
        <authorList>
            <person name="Islam M.S."/>
            <person name="Haque M.S."/>
            <person name="Islam M.M."/>
            <person name="Emdad E.M."/>
            <person name="Halim A."/>
            <person name="Hossen Q.M.M."/>
            <person name="Hossain M.Z."/>
            <person name="Ahmed B."/>
            <person name="Rahim S."/>
            <person name="Rahman M.S."/>
            <person name="Alam M.M."/>
            <person name="Hou S."/>
            <person name="Wan X."/>
            <person name="Saito J.A."/>
            <person name="Alam M."/>
        </authorList>
    </citation>
    <scope>NUCLEOTIDE SEQUENCE [LARGE SCALE GENOMIC DNA]</scope>
    <source>
        <strain evidence="5 6">MS6</strain>
    </source>
</reference>
<evidence type="ECO:0000313" key="6">
    <source>
        <dbReference type="Proteomes" id="UP000007129"/>
    </source>
</evidence>